<reference evidence="1 2" key="1">
    <citation type="submission" date="2020-08" db="EMBL/GenBank/DDBJ databases">
        <title>Genomic Encyclopedia of Type Strains, Phase IV (KMG-IV): sequencing the most valuable type-strain genomes for metagenomic binning, comparative biology and taxonomic classification.</title>
        <authorList>
            <person name="Goeker M."/>
        </authorList>
    </citation>
    <scope>NUCLEOTIDE SEQUENCE [LARGE SCALE GENOMIC DNA]</scope>
    <source>
        <strain evidence="1 2">DSM 44197</strain>
    </source>
</reference>
<protein>
    <submittedName>
        <fullName evidence="1">Uncharacterized protein</fullName>
    </submittedName>
</protein>
<sequence>MRTRRQAASVAASGTWRDPDGVRLPAGEVHAWTSGTNQTLCGLPLSRARLLRFPHVAWPDILPESGGSADRVQRVCPRCAAAMGRRRDERPWTRTDPRP</sequence>
<proteinExistence type="predicted"/>
<keyword evidence="2" id="KW-1185">Reference proteome</keyword>
<dbReference type="RefSeq" id="WP_067820050.1">
    <property type="nucleotide sequence ID" value="NZ_BAAALP010000079.1"/>
</dbReference>
<evidence type="ECO:0000313" key="1">
    <source>
        <dbReference type="EMBL" id="MBA8955819.1"/>
    </source>
</evidence>
<evidence type="ECO:0000313" key="2">
    <source>
        <dbReference type="Proteomes" id="UP000572680"/>
    </source>
</evidence>
<gene>
    <name evidence="1" type="ORF">HNR61_007501</name>
</gene>
<dbReference type="AlphaFoldDB" id="A0A7W3LWX8"/>
<name>A0A7W3LWX8_ACTNM</name>
<dbReference type="Proteomes" id="UP000572680">
    <property type="component" value="Unassembled WGS sequence"/>
</dbReference>
<dbReference type="EMBL" id="JACJIA010000013">
    <property type="protein sequence ID" value="MBA8955819.1"/>
    <property type="molecule type" value="Genomic_DNA"/>
</dbReference>
<accession>A0A7W3LWX8</accession>
<organism evidence="1 2">
    <name type="scientific">Actinomadura namibiensis</name>
    <dbReference type="NCBI Taxonomy" id="182080"/>
    <lineage>
        <taxon>Bacteria</taxon>
        <taxon>Bacillati</taxon>
        <taxon>Actinomycetota</taxon>
        <taxon>Actinomycetes</taxon>
        <taxon>Streptosporangiales</taxon>
        <taxon>Thermomonosporaceae</taxon>
        <taxon>Actinomadura</taxon>
    </lineage>
</organism>
<comment type="caution">
    <text evidence="1">The sequence shown here is derived from an EMBL/GenBank/DDBJ whole genome shotgun (WGS) entry which is preliminary data.</text>
</comment>